<evidence type="ECO:0000256" key="1">
    <source>
        <dbReference type="SAM" id="MobiDB-lite"/>
    </source>
</evidence>
<evidence type="ECO:0000313" key="3">
    <source>
        <dbReference type="Proteomes" id="UP000191897"/>
    </source>
</evidence>
<protein>
    <submittedName>
        <fullName evidence="2">Uncharacterized protein</fullName>
    </submittedName>
</protein>
<dbReference type="Proteomes" id="UP000191897">
    <property type="component" value="Unassembled WGS sequence"/>
</dbReference>
<name>A0A1S7QZC2_AGRTU</name>
<feature type="region of interest" description="Disordered" evidence="1">
    <location>
        <begin position="36"/>
        <end position="56"/>
    </location>
</feature>
<dbReference type="EMBL" id="FBWC01000019">
    <property type="protein sequence ID" value="CUX44544.1"/>
    <property type="molecule type" value="Genomic_DNA"/>
</dbReference>
<reference evidence="2 3" key="1">
    <citation type="submission" date="2016-01" db="EMBL/GenBank/DDBJ databases">
        <authorList>
            <person name="Oliw E.H."/>
        </authorList>
    </citation>
    <scope>NUCLEOTIDE SEQUENCE [LARGE SCALE GENOMIC DNA]</scope>
    <source>
        <strain evidence="2 3">Kerr 14</strain>
    </source>
</reference>
<organism evidence="2 3">
    <name type="scientific">Agrobacterium tumefaciens str. Kerr 14</name>
    <dbReference type="NCBI Taxonomy" id="1183424"/>
    <lineage>
        <taxon>Bacteria</taxon>
        <taxon>Pseudomonadati</taxon>
        <taxon>Pseudomonadota</taxon>
        <taxon>Alphaproteobacteria</taxon>
        <taxon>Hyphomicrobiales</taxon>
        <taxon>Rhizobiaceae</taxon>
        <taxon>Rhizobium/Agrobacterium group</taxon>
        <taxon>Agrobacterium</taxon>
        <taxon>Agrobacterium tumefaciens complex</taxon>
    </lineage>
</organism>
<proteinExistence type="predicted"/>
<accession>A0A1S7QZC2</accession>
<sequence length="56" mass="6275">MQRLFVNTYRPQDGFGIRHHYDRDMKGLAAGTPESCENFPASSGDYPTKGLSLGRQ</sequence>
<dbReference type="AlphaFoldDB" id="A0A1S7QZC2"/>
<evidence type="ECO:0000313" key="2">
    <source>
        <dbReference type="EMBL" id="CUX44544.1"/>
    </source>
</evidence>
<gene>
    <name evidence="2" type="ORF">AGR4C_Lc10111</name>
</gene>